<evidence type="ECO:0008006" key="3">
    <source>
        <dbReference type="Google" id="ProtNLM"/>
    </source>
</evidence>
<dbReference type="OrthoDB" id="581374at2"/>
<evidence type="ECO:0000313" key="1">
    <source>
        <dbReference type="EMBL" id="KGF71773.1"/>
    </source>
</evidence>
<protein>
    <recommendedName>
        <fullName evidence="3">Glycosyltransferase subfamily 4-like N-terminal domain-containing protein</fullName>
    </recommendedName>
</protein>
<sequence>MKILGIVLSINQDSAGLRQRILPIFYSLKHREYNIEIKELKSISKKEHIDQIASEYQLVIFIKIFDDLAYCAARAIKDRGIKIVLDLFDNYLPYSRRAWEFGLKRMYIRMANIADIVTCSTNFLASALENEGIKNIKMIPDPIQPSLRTTTAKVDNKDSSNISWLEKWNTSDNTLRFAWFGLSGNPYYRAGIVDLAEIADTFLSCLTKLEKSKTIELVICCESNPSLSYVFERFRSTAIRIKWLAWSQEIEDSLLANSHCILLPTNRSGFASSKTHNRASKSLLSGCLVYCSEMPGYDDISEFCFNSISGLIDYITANTAQEVENYLTRAIDFVLNKYTLENSVNSFDAIFCELINEKNRSEFNKNNTIKNYNHIVLTGPTGGGLCHKFAQQMKWLSCSVESMRVPLNFDFQLREIREDGSLCLSIGERERKQVRTFLQEAREMLQSSTLIKSSEIFLGQLKIVSIAPDLETVDALPMKNSITPLEIQKLSYLKQLSIYDESYAEIYNAVLFELFAKMLRPLDNYNFVIEVGFPLESCNLPILSYA</sequence>
<keyword evidence="2" id="KW-1185">Reference proteome</keyword>
<dbReference type="EMBL" id="JJML01000052">
    <property type="protein sequence ID" value="KGF71773.1"/>
    <property type="molecule type" value="Genomic_DNA"/>
</dbReference>
<organism evidence="1 2">
    <name type="scientific">Neosynechococcus sphagnicola sy1</name>
    <dbReference type="NCBI Taxonomy" id="1497020"/>
    <lineage>
        <taxon>Bacteria</taxon>
        <taxon>Bacillati</taxon>
        <taxon>Cyanobacteriota</taxon>
        <taxon>Cyanophyceae</taxon>
        <taxon>Neosynechococcales</taxon>
        <taxon>Neosynechococcaceae</taxon>
        <taxon>Neosynechococcus</taxon>
    </lineage>
</organism>
<evidence type="ECO:0000313" key="2">
    <source>
        <dbReference type="Proteomes" id="UP000030170"/>
    </source>
</evidence>
<dbReference type="STRING" id="1497020.DO97_15665"/>
<proteinExistence type="predicted"/>
<comment type="caution">
    <text evidence="1">The sequence shown here is derived from an EMBL/GenBank/DDBJ whole genome shotgun (WGS) entry which is preliminary data.</text>
</comment>
<dbReference type="AlphaFoldDB" id="A0A098TLQ4"/>
<reference evidence="1 2" key="1">
    <citation type="journal article" date="2014" name="Mol. Ecol.">
        <title>Evolution of Synechococcus.</title>
        <authorList>
            <person name="Dvorak P."/>
            <person name="Casamatta D."/>
            <person name="Hasler P."/>
            <person name="Poulickova A."/>
            <person name="Ondrej V."/>
            <person name="Sanges R."/>
        </authorList>
    </citation>
    <scope>NUCLEOTIDE SEQUENCE [LARGE SCALE GENOMIC DNA]</scope>
    <source>
        <strain evidence="1 2">CAUP A 1101</strain>
    </source>
</reference>
<accession>A0A098TLQ4</accession>
<dbReference type="RefSeq" id="WP_036535833.1">
    <property type="nucleotide sequence ID" value="NZ_JJML01000052.1"/>
</dbReference>
<name>A0A098TLQ4_9CYAN</name>
<dbReference type="SUPFAM" id="SSF53756">
    <property type="entry name" value="UDP-Glycosyltransferase/glycogen phosphorylase"/>
    <property type="match status" value="1"/>
</dbReference>
<dbReference type="Proteomes" id="UP000030170">
    <property type="component" value="Unassembled WGS sequence"/>
</dbReference>
<gene>
    <name evidence="1" type="ORF">DO97_15665</name>
</gene>